<dbReference type="GO" id="GO:0046872">
    <property type="term" value="F:metal ion binding"/>
    <property type="evidence" value="ECO:0007669"/>
    <property type="project" value="UniProtKB-UniRule"/>
</dbReference>
<evidence type="ECO:0000259" key="24">
    <source>
        <dbReference type="SMART" id="SM00278"/>
    </source>
</evidence>
<dbReference type="PANTHER" id="PTHR11276:SF42">
    <property type="entry name" value="DNA POLYMERASE BETA"/>
    <property type="match status" value="1"/>
</dbReference>
<evidence type="ECO:0000256" key="11">
    <source>
        <dbReference type="ARBA" id="ARBA00022843"/>
    </source>
</evidence>
<comment type="catalytic activity">
    <reaction evidence="18">
        <text>2'-deoxyribonucleotide-(2'-deoxyribose 5'-phosphate)-2'-deoxyribonucleotide-DNA = a 3'-end 2'-deoxyribonucleotide-(2,3-dehydro-2,3-deoxyribose 5'-phosphate)-DNA + a 5'-end 5'-phospho-2'-deoxyribonucleoside-DNA + H(+)</text>
        <dbReference type="Rhea" id="RHEA:66592"/>
        <dbReference type="Rhea" id="RHEA-COMP:13180"/>
        <dbReference type="Rhea" id="RHEA-COMP:16897"/>
        <dbReference type="Rhea" id="RHEA-COMP:17067"/>
        <dbReference type="ChEBI" id="CHEBI:15378"/>
        <dbReference type="ChEBI" id="CHEBI:136412"/>
        <dbReference type="ChEBI" id="CHEBI:157695"/>
        <dbReference type="ChEBI" id="CHEBI:167181"/>
        <dbReference type="EC" id="4.2.99.18"/>
    </reaction>
</comment>
<evidence type="ECO:0000256" key="7">
    <source>
        <dbReference type="ARBA" id="ARBA00022705"/>
    </source>
</evidence>
<dbReference type="CDD" id="cd00141">
    <property type="entry name" value="NT_POLXc"/>
    <property type="match status" value="1"/>
</dbReference>
<evidence type="ECO:0000256" key="4">
    <source>
        <dbReference type="ARBA" id="ARBA00022481"/>
    </source>
</evidence>
<keyword evidence="15 23" id="KW-0234">DNA repair</keyword>
<feature type="domain" description="Helix-hairpin-helix DNA-binding motif class 1" evidence="24">
    <location>
        <begin position="99"/>
        <end position="118"/>
    </location>
</feature>
<evidence type="ECO:0000256" key="6">
    <source>
        <dbReference type="ARBA" id="ARBA00022634"/>
    </source>
</evidence>
<dbReference type="Gene3D" id="1.10.150.110">
    <property type="entry name" value="DNA polymerase beta, N-terminal domain-like"/>
    <property type="match status" value="1"/>
</dbReference>
<reference evidence="26" key="1">
    <citation type="submission" date="2023-03" db="EMBL/GenBank/DDBJ databases">
        <authorList>
            <person name="Steffen K."/>
            <person name="Cardenas P."/>
        </authorList>
    </citation>
    <scope>NUCLEOTIDE SEQUENCE</scope>
</reference>
<evidence type="ECO:0000256" key="19">
    <source>
        <dbReference type="ARBA" id="ARBA00044678"/>
    </source>
</evidence>
<keyword evidence="10" id="KW-0460">Magnesium</keyword>
<dbReference type="Pfam" id="PF10391">
    <property type="entry name" value="DNA_pol_lambd_f"/>
    <property type="match status" value="1"/>
</dbReference>
<keyword evidence="13" id="KW-0915">Sodium</keyword>
<comment type="catalytic activity">
    <reaction evidence="19">
        <text>a 5'-end 2'-deoxyribose-2'-deoxyribonucleotide-DNA = (2E,4S)-4-hydroxypenten-2-al-5-phosphate + a 5'-end 5'-phospho-2'-deoxyribonucleoside-DNA + H(+)</text>
        <dbReference type="Rhea" id="RHEA:76255"/>
        <dbReference type="Rhea" id="RHEA-COMP:13180"/>
        <dbReference type="Rhea" id="RHEA-COMP:18657"/>
        <dbReference type="ChEBI" id="CHEBI:15378"/>
        <dbReference type="ChEBI" id="CHEBI:136412"/>
        <dbReference type="ChEBI" id="CHEBI:195194"/>
        <dbReference type="ChEBI" id="CHEBI:195195"/>
    </reaction>
</comment>
<dbReference type="Pfam" id="PF14792">
    <property type="entry name" value="DNA_pol_B_palm"/>
    <property type="match status" value="1"/>
</dbReference>
<dbReference type="InterPro" id="IPR002054">
    <property type="entry name" value="DNA-dir_DNA_pol_X"/>
</dbReference>
<dbReference type="FunFam" id="1.10.150.110:FF:000005">
    <property type="entry name" value="DNA polymerase POL4"/>
    <property type="match status" value="1"/>
</dbReference>
<keyword evidence="6" id="KW-0237">DNA synthesis</keyword>
<dbReference type="SMART" id="SM00483">
    <property type="entry name" value="POLXc"/>
    <property type="match status" value="1"/>
</dbReference>
<comment type="catalytic activity">
    <reaction evidence="21 23">
        <text>DNA(n) + a 2'-deoxyribonucleoside 5'-triphosphate = DNA(n+1) + diphosphate</text>
        <dbReference type="Rhea" id="RHEA:22508"/>
        <dbReference type="Rhea" id="RHEA-COMP:17339"/>
        <dbReference type="Rhea" id="RHEA-COMP:17340"/>
        <dbReference type="ChEBI" id="CHEBI:33019"/>
        <dbReference type="ChEBI" id="CHEBI:61560"/>
        <dbReference type="ChEBI" id="CHEBI:173112"/>
        <dbReference type="EC" id="2.7.7.7"/>
    </reaction>
</comment>
<keyword evidence="9 23" id="KW-0227">DNA damage</keyword>
<organism evidence="26 27">
    <name type="scientific">Geodia barretti</name>
    <name type="common">Barrett's horny sponge</name>
    <dbReference type="NCBI Taxonomy" id="519541"/>
    <lineage>
        <taxon>Eukaryota</taxon>
        <taxon>Metazoa</taxon>
        <taxon>Porifera</taxon>
        <taxon>Demospongiae</taxon>
        <taxon>Heteroscleromorpha</taxon>
        <taxon>Tetractinellida</taxon>
        <taxon>Astrophorina</taxon>
        <taxon>Geodiidae</taxon>
        <taxon>Geodia</taxon>
    </lineage>
</organism>
<evidence type="ECO:0000256" key="23">
    <source>
        <dbReference type="RuleBase" id="RU366014"/>
    </source>
</evidence>
<keyword evidence="17 23" id="KW-0539">Nucleus</keyword>
<evidence type="ECO:0000256" key="3">
    <source>
        <dbReference type="ARBA" id="ARBA00004496"/>
    </source>
</evidence>
<dbReference type="GO" id="GO:0005737">
    <property type="term" value="C:cytoplasm"/>
    <property type="evidence" value="ECO:0007669"/>
    <property type="project" value="UniProtKB-SubCell"/>
</dbReference>
<keyword evidence="11" id="KW-0832">Ubl conjugation</keyword>
<dbReference type="EC" id="2.7.7.7" evidence="23"/>
<evidence type="ECO:0000313" key="26">
    <source>
        <dbReference type="EMBL" id="CAI8017613.1"/>
    </source>
</evidence>
<dbReference type="PRINTS" id="PR00870">
    <property type="entry name" value="DNAPOLXBETA"/>
</dbReference>
<comment type="function">
    <text evidence="20">Repair polymerase that plays a key role in base-excision repair. During this process, the damaged base is excised by specific DNA glycosylases, the DNA backbone is nicked at the abasic site by an apurinic/apyrimidic (AP) endonuclease, and POLB removes 5'-deoxyribose-phosphate from the preincised AP site acting as a 5'-deoxyribose-phosphate lyase (5'-dRP lyase); through its DNA polymerase activity, it adds one nucleotide to the 3' end of the arising single-nucleotide gap. Conducts 'gap-filling' DNA synthesis in a stepwise distributive fashion rather than in a processive fashion as for other DNA polymerases. It is also able to cleave sugar-phosphate bonds 3' to an intact AP site, acting as an AP lyase.</text>
</comment>
<dbReference type="GO" id="GO:0006303">
    <property type="term" value="P:double-strand break repair via nonhomologous end joining"/>
    <property type="evidence" value="ECO:0007669"/>
    <property type="project" value="TreeGrafter"/>
</dbReference>
<protein>
    <recommendedName>
        <fullName evidence="23">DNA polymerase</fullName>
        <ecNumber evidence="23">2.7.7.7</ecNumber>
    </recommendedName>
</protein>
<dbReference type="InterPro" id="IPR003583">
    <property type="entry name" value="Hlx-hairpin-Hlx_DNA-bd_motif"/>
</dbReference>
<feature type="domain" description="Helix-hairpin-helix DNA-binding motif class 1" evidence="24">
    <location>
        <begin position="58"/>
        <end position="77"/>
    </location>
</feature>
<evidence type="ECO:0000256" key="14">
    <source>
        <dbReference type="ARBA" id="ARBA00023125"/>
    </source>
</evidence>
<dbReference type="EMBL" id="CASHTH010001645">
    <property type="protein sequence ID" value="CAI8017613.1"/>
    <property type="molecule type" value="Genomic_DNA"/>
</dbReference>
<dbReference type="GO" id="GO:0006284">
    <property type="term" value="P:base-excision repair"/>
    <property type="evidence" value="ECO:0007669"/>
    <property type="project" value="TreeGrafter"/>
</dbReference>
<feature type="domain" description="DNA-directed DNA polymerase X" evidence="25">
    <location>
        <begin position="11"/>
        <end position="277"/>
    </location>
</feature>
<dbReference type="PRINTS" id="PR00869">
    <property type="entry name" value="DNAPOLX"/>
</dbReference>
<dbReference type="FunFam" id="1.10.150.20:FF:000026">
    <property type="entry name" value="DNA polymerase beta"/>
    <property type="match status" value="1"/>
</dbReference>
<keyword evidence="5" id="KW-0963">Cytoplasm</keyword>
<dbReference type="Gene3D" id="3.30.460.10">
    <property type="entry name" value="Beta Polymerase, domain 2"/>
    <property type="match status" value="1"/>
</dbReference>
<accession>A0AA35RVG3</accession>
<keyword evidence="4" id="KW-0488">Methylation</keyword>
<keyword evidence="23" id="KW-0808">Transferase</keyword>
<evidence type="ECO:0000256" key="9">
    <source>
        <dbReference type="ARBA" id="ARBA00022763"/>
    </source>
</evidence>
<sequence length="277" mass="30728">MSKRKAPQGDNPNKDICDMLMELAAYERNVGRNIHKSNAYKKAAGAISKHPTRITSGSEARQLGGVGEKIAKKIDEILATGKLNKLEKIRNSDESQAINFLTEVSGIGPAAAKKFVDEGITTLDDLKANMDKLNHHQKIGVKYFHDFQKRISRAEMVELRDIALSHVAKEDEKFVAEVCGSFRRGAESSGDIDIILGHPDYTSESKKKPPYIRRVVQRMEAAGFVSDSLSLGESKFMGVCSLPKSEDSPQPAFRRIDIRIVPMDQVRKTSLLQQTST</sequence>
<dbReference type="PROSITE" id="PS00522">
    <property type="entry name" value="DNA_POLYMERASE_X"/>
    <property type="match status" value="1"/>
</dbReference>
<proteinExistence type="inferred from homology"/>
<dbReference type="InterPro" id="IPR019843">
    <property type="entry name" value="DNA_pol-X_BS"/>
</dbReference>
<dbReference type="SUPFAM" id="SSF47802">
    <property type="entry name" value="DNA polymerase beta, N-terminal domain-like"/>
    <property type="match status" value="1"/>
</dbReference>
<dbReference type="AlphaFoldDB" id="A0AA35RVG3"/>
<dbReference type="InterPro" id="IPR002008">
    <property type="entry name" value="DNA_pol_X_beta-like"/>
</dbReference>
<evidence type="ECO:0000256" key="12">
    <source>
        <dbReference type="ARBA" id="ARBA00022932"/>
    </source>
</evidence>
<evidence type="ECO:0000259" key="25">
    <source>
        <dbReference type="SMART" id="SM00483"/>
    </source>
</evidence>
<keyword evidence="27" id="KW-1185">Reference proteome</keyword>
<dbReference type="SMART" id="SM00278">
    <property type="entry name" value="HhH1"/>
    <property type="match status" value="2"/>
</dbReference>
<evidence type="ECO:0000256" key="2">
    <source>
        <dbReference type="ARBA" id="ARBA00004123"/>
    </source>
</evidence>
<dbReference type="GO" id="GO:0003677">
    <property type="term" value="F:DNA binding"/>
    <property type="evidence" value="ECO:0007669"/>
    <property type="project" value="UniProtKB-UniRule"/>
</dbReference>
<keyword evidence="14" id="KW-0238">DNA-binding</keyword>
<evidence type="ECO:0000256" key="17">
    <source>
        <dbReference type="ARBA" id="ARBA00023242"/>
    </source>
</evidence>
<dbReference type="InterPro" id="IPR022312">
    <property type="entry name" value="DNA_pol_X"/>
</dbReference>
<dbReference type="GO" id="GO:0005634">
    <property type="term" value="C:nucleus"/>
    <property type="evidence" value="ECO:0007669"/>
    <property type="project" value="UniProtKB-SubCell"/>
</dbReference>
<dbReference type="Proteomes" id="UP001174909">
    <property type="component" value="Unassembled WGS sequence"/>
</dbReference>
<keyword evidence="12 23" id="KW-0239">DNA-directed DNA polymerase</keyword>
<dbReference type="PANTHER" id="PTHR11276">
    <property type="entry name" value="DNA POLYMERASE TYPE-X FAMILY MEMBER"/>
    <property type="match status" value="1"/>
</dbReference>
<evidence type="ECO:0000256" key="8">
    <source>
        <dbReference type="ARBA" id="ARBA00022723"/>
    </source>
</evidence>
<gene>
    <name evidence="26" type="ORF">GBAR_LOCUS10673</name>
</gene>
<name>A0AA35RVG3_GEOBA</name>
<dbReference type="SUPFAM" id="SSF81585">
    <property type="entry name" value="PsbU/PolX domain-like"/>
    <property type="match status" value="1"/>
</dbReference>
<dbReference type="Gene3D" id="1.10.150.20">
    <property type="entry name" value="5' to 3' exonuclease, C-terminal subdomain"/>
    <property type="match status" value="1"/>
</dbReference>
<dbReference type="InterPro" id="IPR010996">
    <property type="entry name" value="HHH_MUS81"/>
</dbReference>
<evidence type="ECO:0000256" key="1">
    <source>
        <dbReference type="ARBA" id="ARBA00001946"/>
    </source>
</evidence>
<comment type="subcellular location">
    <subcellularLocation>
        <location evidence="3">Cytoplasm</location>
    </subcellularLocation>
    <subcellularLocation>
        <location evidence="2 23">Nucleus</location>
    </subcellularLocation>
</comment>
<feature type="active site" description="Nucleophile; Schiff-base intermediate with DNA; for 5'-dRP lyase activity" evidence="22">
    <location>
        <position position="73"/>
    </location>
</feature>
<dbReference type="InterPro" id="IPR028207">
    <property type="entry name" value="DNA_pol_B_palm_palm"/>
</dbReference>
<dbReference type="GO" id="GO:0140078">
    <property type="term" value="F:class I DNA-(apurinic or apyrimidinic site) endonuclease activity"/>
    <property type="evidence" value="ECO:0007669"/>
    <property type="project" value="UniProtKB-EC"/>
</dbReference>
<evidence type="ECO:0000256" key="21">
    <source>
        <dbReference type="ARBA" id="ARBA00049244"/>
    </source>
</evidence>
<keyword evidence="8" id="KW-0479">Metal-binding</keyword>
<keyword evidence="7" id="KW-0235">DNA replication</keyword>
<keyword evidence="16" id="KW-0456">Lyase</keyword>
<evidence type="ECO:0000256" key="22">
    <source>
        <dbReference type="PIRSR" id="PIRSR622312-50"/>
    </source>
</evidence>
<evidence type="ECO:0000256" key="5">
    <source>
        <dbReference type="ARBA" id="ARBA00022490"/>
    </source>
</evidence>
<comment type="cofactor">
    <cofactor evidence="1">
        <name>Mg(2+)</name>
        <dbReference type="ChEBI" id="CHEBI:18420"/>
    </cofactor>
</comment>
<dbReference type="Pfam" id="PF14716">
    <property type="entry name" value="HHH_8"/>
    <property type="match status" value="1"/>
</dbReference>
<evidence type="ECO:0000313" key="27">
    <source>
        <dbReference type="Proteomes" id="UP001174909"/>
    </source>
</evidence>
<dbReference type="InterPro" id="IPR018944">
    <property type="entry name" value="DNA_pol_lambd_fingers_domain"/>
</dbReference>
<dbReference type="SUPFAM" id="SSF81301">
    <property type="entry name" value="Nucleotidyltransferase"/>
    <property type="match status" value="1"/>
</dbReference>
<evidence type="ECO:0000256" key="10">
    <source>
        <dbReference type="ARBA" id="ARBA00022842"/>
    </source>
</evidence>
<comment type="similarity">
    <text evidence="23">Belongs to the DNA polymerase type-X family.</text>
</comment>
<evidence type="ECO:0000256" key="15">
    <source>
        <dbReference type="ARBA" id="ARBA00023204"/>
    </source>
</evidence>
<comment type="function">
    <text evidence="23">DNA polymerase that functions in several pathways of DNA repair. Involved in base excision repair (BER) responsible for repair of lesions that give rise to abasic (AP) sites in DNA. Also contributes to DNA double-strand break repair by non-homologous end joining and homologous recombination. Has both template-dependent and template-independent (terminal transferase) DNA polymerase activities. Has also a 5'-deoxyribose-5-phosphate lyase (dRP lyase) activity.</text>
</comment>
<dbReference type="InterPro" id="IPR027421">
    <property type="entry name" value="DNA_pol_lamdba_lyase_dom_sf"/>
</dbReference>
<dbReference type="InterPro" id="IPR043519">
    <property type="entry name" value="NT_sf"/>
</dbReference>
<keyword evidence="23" id="KW-0548">Nucleotidyltransferase</keyword>
<evidence type="ECO:0000256" key="18">
    <source>
        <dbReference type="ARBA" id="ARBA00044632"/>
    </source>
</evidence>
<dbReference type="GO" id="GO:0003887">
    <property type="term" value="F:DNA-directed DNA polymerase activity"/>
    <property type="evidence" value="ECO:0007669"/>
    <property type="project" value="UniProtKB-UniRule"/>
</dbReference>
<evidence type="ECO:0000256" key="16">
    <source>
        <dbReference type="ARBA" id="ARBA00023239"/>
    </source>
</evidence>
<evidence type="ECO:0000256" key="20">
    <source>
        <dbReference type="ARBA" id="ARBA00045548"/>
    </source>
</evidence>
<evidence type="ECO:0000256" key="13">
    <source>
        <dbReference type="ARBA" id="ARBA00023053"/>
    </source>
</evidence>
<comment type="caution">
    <text evidence="26">The sequence shown here is derived from an EMBL/GenBank/DDBJ whole genome shotgun (WGS) entry which is preliminary data.</text>
</comment>